<dbReference type="InterPro" id="IPR004638">
    <property type="entry name" value="EmrB-like"/>
</dbReference>
<feature type="transmembrane region" description="Helical" evidence="7">
    <location>
        <begin position="96"/>
        <end position="116"/>
    </location>
</feature>
<evidence type="ECO:0000256" key="4">
    <source>
        <dbReference type="ARBA" id="ARBA00022692"/>
    </source>
</evidence>
<organism evidence="9 10">
    <name type="scientific">Pandoraea thiooxydans</name>
    <dbReference type="NCBI Taxonomy" id="445709"/>
    <lineage>
        <taxon>Bacteria</taxon>
        <taxon>Pseudomonadati</taxon>
        <taxon>Pseudomonadota</taxon>
        <taxon>Betaproteobacteria</taxon>
        <taxon>Burkholderiales</taxon>
        <taxon>Burkholderiaceae</taxon>
        <taxon>Pandoraea</taxon>
    </lineage>
</organism>
<keyword evidence="3" id="KW-1003">Cell membrane</keyword>
<feature type="domain" description="Major facilitator superfamily (MFS) profile" evidence="8">
    <location>
        <begin position="31"/>
        <end position="470"/>
    </location>
</feature>
<feature type="transmembrane region" description="Helical" evidence="7">
    <location>
        <begin position="62"/>
        <end position="84"/>
    </location>
</feature>
<dbReference type="NCBIfam" id="TIGR00711">
    <property type="entry name" value="efflux_EmrB"/>
    <property type="match status" value="1"/>
</dbReference>
<dbReference type="AlphaFoldDB" id="A0A0G3ES28"/>
<feature type="transmembrane region" description="Helical" evidence="7">
    <location>
        <begin position="242"/>
        <end position="264"/>
    </location>
</feature>
<dbReference type="InterPro" id="IPR011701">
    <property type="entry name" value="MFS"/>
</dbReference>
<keyword evidence="2" id="KW-0813">Transport</keyword>
<dbReference type="CDD" id="cd17321">
    <property type="entry name" value="MFS_MMR_MDR_like"/>
    <property type="match status" value="1"/>
</dbReference>
<dbReference type="PANTHER" id="PTHR42718:SF40">
    <property type="entry name" value="METHYLENOMYCIN A RESISTANCE PROTEIN"/>
    <property type="match status" value="1"/>
</dbReference>
<comment type="subcellular location">
    <subcellularLocation>
        <location evidence="1">Cell membrane</location>
        <topology evidence="1">Multi-pass membrane protein</topology>
    </subcellularLocation>
</comment>
<evidence type="ECO:0000313" key="10">
    <source>
        <dbReference type="Proteomes" id="UP000036700"/>
    </source>
</evidence>
<accession>A0A0G3ES28</accession>
<dbReference type="GO" id="GO:0005886">
    <property type="term" value="C:plasma membrane"/>
    <property type="evidence" value="ECO:0007669"/>
    <property type="project" value="UniProtKB-SubCell"/>
</dbReference>
<dbReference type="GO" id="GO:0022857">
    <property type="term" value="F:transmembrane transporter activity"/>
    <property type="evidence" value="ECO:0007669"/>
    <property type="project" value="InterPro"/>
</dbReference>
<dbReference type="Proteomes" id="UP000036700">
    <property type="component" value="Chromosome"/>
</dbReference>
<dbReference type="KEGG" id="ptx:ABW99_03720"/>
<dbReference type="PANTHER" id="PTHR42718">
    <property type="entry name" value="MAJOR FACILITATOR SUPERFAMILY MULTIDRUG TRANSPORTER MFSC"/>
    <property type="match status" value="1"/>
</dbReference>
<evidence type="ECO:0000256" key="7">
    <source>
        <dbReference type="SAM" id="Phobius"/>
    </source>
</evidence>
<dbReference type="Gene3D" id="1.20.1720.10">
    <property type="entry name" value="Multidrug resistance protein D"/>
    <property type="match status" value="1"/>
</dbReference>
<evidence type="ECO:0000256" key="1">
    <source>
        <dbReference type="ARBA" id="ARBA00004651"/>
    </source>
</evidence>
<dbReference type="SUPFAM" id="SSF103473">
    <property type="entry name" value="MFS general substrate transporter"/>
    <property type="match status" value="2"/>
</dbReference>
<keyword evidence="5 7" id="KW-1133">Transmembrane helix</keyword>
<name>A0A0G3ES28_9BURK</name>
<dbReference type="RefSeq" id="WP_047213062.1">
    <property type="nucleotide sequence ID" value="NZ_CP011568.3"/>
</dbReference>
<dbReference type="STRING" id="445709.ABW99_03720"/>
<keyword evidence="6 7" id="KW-0472">Membrane</keyword>
<feature type="transmembrane region" description="Helical" evidence="7">
    <location>
        <begin position="285"/>
        <end position="305"/>
    </location>
</feature>
<gene>
    <name evidence="9" type="ORF">ABW99_03720</name>
</gene>
<feature type="transmembrane region" description="Helical" evidence="7">
    <location>
        <begin position="350"/>
        <end position="372"/>
    </location>
</feature>
<dbReference type="OrthoDB" id="9807274at2"/>
<feature type="transmembrane region" description="Helical" evidence="7">
    <location>
        <begin position="29"/>
        <end position="56"/>
    </location>
</feature>
<evidence type="ECO:0000256" key="5">
    <source>
        <dbReference type="ARBA" id="ARBA00022989"/>
    </source>
</evidence>
<evidence type="ECO:0000256" key="2">
    <source>
        <dbReference type="ARBA" id="ARBA00022448"/>
    </source>
</evidence>
<feature type="transmembrane region" description="Helical" evidence="7">
    <location>
        <begin position="156"/>
        <end position="180"/>
    </location>
</feature>
<dbReference type="InterPro" id="IPR036259">
    <property type="entry name" value="MFS_trans_sf"/>
</dbReference>
<dbReference type="Pfam" id="PF07690">
    <property type="entry name" value="MFS_1"/>
    <property type="match status" value="1"/>
</dbReference>
<feature type="transmembrane region" description="Helical" evidence="7">
    <location>
        <begin position="378"/>
        <end position="400"/>
    </location>
</feature>
<feature type="transmembrane region" description="Helical" evidence="7">
    <location>
        <begin position="446"/>
        <end position="466"/>
    </location>
</feature>
<feature type="transmembrane region" description="Helical" evidence="7">
    <location>
        <begin position="218"/>
        <end position="236"/>
    </location>
</feature>
<feature type="transmembrane region" description="Helical" evidence="7">
    <location>
        <begin position="186"/>
        <end position="206"/>
    </location>
</feature>
<dbReference type="Gene3D" id="1.20.1250.20">
    <property type="entry name" value="MFS general substrate transporter like domains"/>
    <property type="match status" value="1"/>
</dbReference>
<feature type="transmembrane region" description="Helical" evidence="7">
    <location>
        <begin position="421"/>
        <end position="440"/>
    </location>
</feature>
<reference evidence="10" key="1">
    <citation type="submission" date="2015-06" db="EMBL/GenBank/DDBJ databases">
        <authorList>
            <person name="Lim Y.L."/>
            <person name="Ee R."/>
            <person name="Yong D."/>
            <person name="How K.Y."/>
            <person name="Yin W.F."/>
            <person name="Chan K.G."/>
        </authorList>
    </citation>
    <scope>NUCLEOTIDE SEQUENCE [LARGE SCALE GENOMIC DNA]</scope>
    <source>
        <strain evidence="10">DSM 25325</strain>
    </source>
</reference>
<evidence type="ECO:0000313" key="9">
    <source>
        <dbReference type="EMBL" id="AKJ67471.1"/>
    </source>
</evidence>
<dbReference type="PATRIC" id="fig|445709.3.peg.794"/>
<keyword evidence="4 7" id="KW-0812">Transmembrane</keyword>
<keyword evidence="10" id="KW-1185">Reference proteome</keyword>
<protein>
    <submittedName>
        <fullName evidence="9">MFS transporter</fullName>
    </submittedName>
</protein>
<evidence type="ECO:0000259" key="8">
    <source>
        <dbReference type="PROSITE" id="PS50850"/>
    </source>
</evidence>
<dbReference type="EMBL" id="CP011568">
    <property type="protein sequence ID" value="AKJ67471.1"/>
    <property type="molecule type" value="Genomic_DNA"/>
</dbReference>
<dbReference type="PROSITE" id="PS50850">
    <property type="entry name" value="MFS"/>
    <property type="match status" value="1"/>
</dbReference>
<sequence length="470" mass="48426">MSNDCCPTAATAAAAPAAARSANAARQSAWPLITVALGFVMAMLDVTVVNVALTHIQRSLSIQLAGLVWVVDGYTLTFAALLLVGGALANRFGARTVYMAGLALFIVASLLCGVAPSGNALIGARLLQGVGAALFMPSSLSLLSQAYPDNAVRIKVLGLWSAIVSVAAAMGPMVGGVLVASLGWRSIFWLNVPIGIVGLLLTRWCIAPSPRHAQALNPASHALGVTGLAALAFALIEGAPLGWRSAPIIAALSLAAIAIAAFVVRERRDATPVVPRALFHDSRFPAANAIGFLINLGAFGQLFLFSLFLQQARGTDAWHTGVDLLPLMAVFTVGNLLSSRITARWGARSPMLWGLLGSAVLSLLLAACGAQLPYGWFALGAALANFGVGIAVPAMTATVMHVAGQAHANIAAASLNANRQIGALIGVAAMGAVLHTVPSWPHALPITFGIIGLAYACAVLLVTRYIRLHA</sequence>
<proteinExistence type="predicted"/>
<evidence type="ECO:0000256" key="3">
    <source>
        <dbReference type="ARBA" id="ARBA00022475"/>
    </source>
</evidence>
<dbReference type="InterPro" id="IPR020846">
    <property type="entry name" value="MFS_dom"/>
</dbReference>
<evidence type="ECO:0000256" key="6">
    <source>
        <dbReference type="ARBA" id="ARBA00023136"/>
    </source>
</evidence>
<feature type="transmembrane region" description="Helical" evidence="7">
    <location>
        <begin position="317"/>
        <end position="338"/>
    </location>
</feature>
<feature type="transmembrane region" description="Helical" evidence="7">
    <location>
        <begin position="122"/>
        <end position="144"/>
    </location>
</feature>